<reference evidence="1 2" key="1">
    <citation type="submission" date="2021-06" db="EMBL/GenBank/DDBJ databases">
        <authorList>
            <person name="Palmer J.M."/>
        </authorList>
    </citation>
    <scope>NUCLEOTIDE SEQUENCE [LARGE SCALE GENOMIC DNA]</scope>
    <source>
        <strain evidence="1 2">AS_MEX2019</strain>
        <tissue evidence="1">Muscle</tissue>
    </source>
</reference>
<name>A0ABV0YHQ8_9TELE</name>
<evidence type="ECO:0000313" key="2">
    <source>
        <dbReference type="Proteomes" id="UP001469553"/>
    </source>
</evidence>
<evidence type="ECO:0000313" key="1">
    <source>
        <dbReference type="EMBL" id="MEQ2293224.1"/>
    </source>
</evidence>
<keyword evidence="2" id="KW-1185">Reference proteome</keyword>
<dbReference type="Proteomes" id="UP001469553">
    <property type="component" value="Unassembled WGS sequence"/>
</dbReference>
<dbReference type="EMBL" id="JAHRIP010032036">
    <property type="protein sequence ID" value="MEQ2293224.1"/>
    <property type="molecule type" value="Genomic_DNA"/>
</dbReference>
<comment type="caution">
    <text evidence="1">The sequence shown here is derived from an EMBL/GenBank/DDBJ whole genome shotgun (WGS) entry which is preliminary data.</text>
</comment>
<sequence>MAHGGLWGHFVVINKETGEKGPCTEPTVLDAAITGLSPGPLTFATCLPLSYAIRYSQSVNLQNKGHWCHEIKKKAQEMGVNRNQYHHHHSIAVIQGLDNETETPVILVWEVSWLNWTSLVASLH</sequence>
<accession>A0ABV0YHQ8</accession>
<organism evidence="1 2">
    <name type="scientific">Ameca splendens</name>
    <dbReference type="NCBI Taxonomy" id="208324"/>
    <lineage>
        <taxon>Eukaryota</taxon>
        <taxon>Metazoa</taxon>
        <taxon>Chordata</taxon>
        <taxon>Craniata</taxon>
        <taxon>Vertebrata</taxon>
        <taxon>Euteleostomi</taxon>
        <taxon>Actinopterygii</taxon>
        <taxon>Neopterygii</taxon>
        <taxon>Teleostei</taxon>
        <taxon>Neoteleostei</taxon>
        <taxon>Acanthomorphata</taxon>
        <taxon>Ovalentaria</taxon>
        <taxon>Atherinomorphae</taxon>
        <taxon>Cyprinodontiformes</taxon>
        <taxon>Goodeidae</taxon>
        <taxon>Ameca</taxon>
    </lineage>
</organism>
<gene>
    <name evidence="1" type="ORF">AMECASPLE_031128</name>
</gene>
<proteinExistence type="predicted"/>
<protein>
    <submittedName>
        <fullName evidence="1">Uncharacterized protein</fullName>
    </submittedName>
</protein>